<gene>
    <name evidence="1" type="ORF">AKJ65_07405</name>
</gene>
<name>A0A133UE96_9EURY</name>
<dbReference type="AlphaFoldDB" id="A0A133UE96"/>
<proteinExistence type="predicted"/>
<organism evidence="1 2">
    <name type="scientific">candidate division MSBL1 archaeon SCGC-AAA259E19</name>
    <dbReference type="NCBI Taxonomy" id="1698264"/>
    <lineage>
        <taxon>Archaea</taxon>
        <taxon>Methanobacteriati</taxon>
        <taxon>Methanobacteriota</taxon>
        <taxon>candidate division MSBL1</taxon>
    </lineage>
</organism>
<reference evidence="1 2" key="1">
    <citation type="journal article" date="2016" name="Sci. Rep.">
        <title>Metabolic traits of an uncultured archaeal lineage -MSBL1- from brine pools of the Red Sea.</title>
        <authorList>
            <person name="Mwirichia R."/>
            <person name="Alam I."/>
            <person name="Rashid M."/>
            <person name="Vinu M."/>
            <person name="Ba-Alawi W."/>
            <person name="Anthony Kamau A."/>
            <person name="Kamanda Ngugi D."/>
            <person name="Goker M."/>
            <person name="Klenk H.P."/>
            <person name="Bajic V."/>
            <person name="Stingl U."/>
        </authorList>
    </citation>
    <scope>NUCLEOTIDE SEQUENCE [LARGE SCALE GENOMIC DNA]</scope>
    <source>
        <strain evidence="1">SCGC-AAA259E19</strain>
    </source>
</reference>
<dbReference type="EMBL" id="LHXO01000151">
    <property type="protein sequence ID" value="KXA92547.1"/>
    <property type="molecule type" value="Genomic_DNA"/>
</dbReference>
<protein>
    <submittedName>
        <fullName evidence="1">Uncharacterized protein</fullName>
    </submittedName>
</protein>
<keyword evidence="2" id="KW-1185">Reference proteome</keyword>
<sequence length="60" mass="6885">MAIFTSRELFVISFDEVSLLGELEHFGVPTRGITEVLKKKSFYGNNPQIKVWDNGKNRRA</sequence>
<evidence type="ECO:0000313" key="1">
    <source>
        <dbReference type="EMBL" id="KXA92547.1"/>
    </source>
</evidence>
<evidence type="ECO:0000313" key="2">
    <source>
        <dbReference type="Proteomes" id="UP000070284"/>
    </source>
</evidence>
<comment type="caution">
    <text evidence="1">The sequence shown here is derived from an EMBL/GenBank/DDBJ whole genome shotgun (WGS) entry which is preliminary data.</text>
</comment>
<dbReference type="Proteomes" id="UP000070284">
    <property type="component" value="Unassembled WGS sequence"/>
</dbReference>
<accession>A0A133UE96</accession>